<evidence type="ECO:0000256" key="7">
    <source>
        <dbReference type="ARBA" id="ARBA00023027"/>
    </source>
</evidence>
<organism evidence="9 10">
    <name type="scientific">Saccharibacillus kuerlensis</name>
    <dbReference type="NCBI Taxonomy" id="459527"/>
    <lineage>
        <taxon>Bacteria</taxon>
        <taxon>Bacillati</taxon>
        <taxon>Bacillota</taxon>
        <taxon>Bacilli</taxon>
        <taxon>Bacillales</taxon>
        <taxon>Paenibacillaceae</taxon>
        <taxon>Saccharibacillus</taxon>
    </lineage>
</organism>
<dbReference type="EMBL" id="BMLN01000002">
    <property type="protein sequence ID" value="GGN94159.1"/>
    <property type="molecule type" value="Genomic_DNA"/>
</dbReference>
<comment type="caution">
    <text evidence="9">The sequence shown here is derived from an EMBL/GenBank/DDBJ whole genome shotgun (WGS) entry which is preliminary data.</text>
</comment>
<accession>A0ABQ2KVP3</accession>
<feature type="domain" description="Nitroreductase" evidence="8">
    <location>
        <begin position="25"/>
        <end position="191"/>
    </location>
</feature>
<dbReference type="Gene3D" id="3.40.109.10">
    <property type="entry name" value="NADH Oxidase"/>
    <property type="match status" value="1"/>
</dbReference>
<keyword evidence="10" id="KW-1185">Reference proteome</keyword>
<comment type="cofactor">
    <cofactor evidence="1">
        <name>FMN</name>
        <dbReference type="ChEBI" id="CHEBI:58210"/>
    </cofactor>
</comment>
<keyword evidence="3" id="KW-0285">Flavoprotein</keyword>
<sequence>MINKPDTAAESHENVKRQLLDAYQFRHAVKDFDPERKVSKEDFDFILEAGRMSPSSYGFEPWKFVVVQNPELRDKIAAHAGGARRQLASASHAMLVLARLPREMTADSDYISYMLNEVQRLPQEIAEMKRKTYDTFLRTGFALQDNERAMFEWSCRQTYLALGNMMTAAAMIGIDSCPMEGFVKHEVERVLIEEGLMDDSRFGLACMSAFGYRSAEAPEKTRQPLENVVEWR</sequence>
<evidence type="ECO:0000256" key="5">
    <source>
        <dbReference type="ARBA" id="ARBA00022857"/>
    </source>
</evidence>
<protein>
    <submittedName>
        <fullName evidence="9">NAD(P)H-dependent oxidoreductase</fullName>
    </submittedName>
</protein>
<dbReference type="InterPro" id="IPR050627">
    <property type="entry name" value="Nitroreductase/BluB"/>
</dbReference>
<name>A0ABQ2KVP3_9BACL</name>
<dbReference type="RefSeq" id="WP_018978652.1">
    <property type="nucleotide sequence ID" value="NZ_BMLN01000002.1"/>
</dbReference>
<evidence type="ECO:0000256" key="3">
    <source>
        <dbReference type="ARBA" id="ARBA00022630"/>
    </source>
</evidence>
<keyword evidence="6" id="KW-0560">Oxidoreductase</keyword>
<dbReference type="SUPFAM" id="SSF55469">
    <property type="entry name" value="FMN-dependent nitroreductase-like"/>
    <property type="match status" value="1"/>
</dbReference>
<evidence type="ECO:0000313" key="9">
    <source>
        <dbReference type="EMBL" id="GGN94159.1"/>
    </source>
</evidence>
<dbReference type="PANTHER" id="PTHR23026:SF125">
    <property type="entry name" value="OXYGEN-INSENSITIVE NAD(P)H NITROREDUCTASE"/>
    <property type="match status" value="1"/>
</dbReference>
<dbReference type="InterPro" id="IPR029479">
    <property type="entry name" value="Nitroreductase"/>
</dbReference>
<dbReference type="CDD" id="cd02149">
    <property type="entry name" value="NfsB-like"/>
    <property type="match status" value="1"/>
</dbReference>
<dbReference type="InterPro" id="IPR000415">
    <property type="entry name" value="Nitroreductase-like"/>
</dbReference>
<evidence type="ECO:0000256" key="6">
    <source>
        <dbReference type="ARBA" id="ARBA00023002"/>
    </source>
</evidence>
<reference evidence="10" key="1">
    <citation type="journal article" date="2019" name="Int. J. Syst. Evol. Microbiol.">
        <title>The Global Catalogue of Microorganisms (GCM) 10K type strain sequencing project: providing services to taxonomists for standard genome sequencing and annotation.</title>
        <authorList>
            <consortium name="The Broad Institute Genomics Platform"/>
            <consortium name="The Broad Institute Genome Sequencing Center for Infectious Disease"/>
            <person name="Wu L."/>
            <person name="Ma J."/>
        </authorList>
    </citation>
    <scope>NUCLEOTIDE SEQUENCE [LARGE SCALE GENOMIC DNA]</scope>
    <source>
        <strain evidence="10">CGMCC 1.6964</strain>
    </source>
</reference>
<gene>
    <name evidence="9" type="ORF">GCM10010969_08610</name>
</gene>
<dbReference type="Proteomes" id="UP000606653">
    <property type="component" value="Unassembled WGS sequence"/>
</dbReference>
<evidence type="ECO:0000259" key="8">
    <source>
        <dbReference type="Pfam" id="PF00881"/>
    </source>
</evidence>
<dbReference type="Pfam" id="PF00881">
    <property type="entry name" value="Nitroreductase"/>
    <property type="match status" value="1"/>
</dbReference>
<evidence type="ECO:0000313" key="10">
    <source>
        <dbReference type="Proteomes" id="UP000606653"/>
    </source>
</evidence>
<evidence type="ECO:0000256" key="4">
    <source>
        <dbReference type="ARBA" id="ARBA00022643"/>
    </source>
</evidence>
<proteinExistence type="inferred from homology"/>
<keyword evidence="5" id="KW-0521">NADP</keyword>
<keyword evidence="4" id="KW-0288">FMN</keyword>
<evidence type="ECO:0000256" key="1">
    <source>
        <dbReference type="ARBA" id="ARBA00001917"/>
    </source>
</evidence>
<evidence type="ECO:0000256" key="2">
    <source>
        <dbReference type="ARBA" id="ARBA00007118"/>
    </source>
</evidence>
<comment type="similarity">
    <text evidence="2">Belongs to the nitroreductase family.</text>
</comment>
<dbReference type="InterPro" id="IPR033878">
    <property type="entry name" value="NfsB-like"/>
</dbReference>
<keyword evidence="7" id="KW-0520">NAD</keyword>
<dbReference type="PANTHER" id="PTHR23026">
    <property type="entry name" value="NADPH NITROREDUCTASE"/>
    <property type="match status" value="1"/>
</dbReference>